<evidence type="ECO:0000259" key="4">
    <source>
        <dbReference type="PROSITE" id="PS50158"/>
    </source>
</evidence>
<dbReference type="STRING" id="4540.A0A3L6PKH5"/>
<dbReference type="EMBL" id="PQIB02000017">
    <property type="protein sequence ID" value="RLM58833.1"/>
    <property type="molecule type" value="Genomic_DNA"/>
</dbReference>
<evidence type="ECO:0000256" key="2">
    <source>
        <dbReference type="PROSITE-ProRule" id="PRU00047"/>
    </source>
</evidence>
<dbReference type="PANTHER" id="PTHR42648:SF25">
    <property type="entry name" value="RNA-DIRECTED DNA POLYMERASE"/>
    <property type="match status" value="1"/>
</dbReference>
<dbReference type="InterPro" id="IPR036875">
    <property type="entry name" value="Znf_CCHC_sf"/>
</dbReference>
<accession>A0A3L6PKH5</accession>
<evidence type="ECO:0000256" key="3">
    <source>
        <dbReference type="SAM" id="MobiDB-lite"/>
    </source>
</evidence>
<dbReference type="GO" id="GO:0003676">
    <property type="term" value="F:nucleic acid binding"/>
    <property type="evidence" value="ECO:0007669"/>
    <property type="project" value="InterPro"/>
</dbReference>
<keyword evidence="2" id="KW-0863">Zinc-finger</keyword>
<dbReference type="InterPro" id="IPR025724">
    <property type="entry name" value="GAG-pre-integrase_dom"/>
</dbReference>
<keyword evidence="2" id="KW-0862">Zinc</keyword>
<evidence type="ECO:0000259" key="5">
    <source>
        <dbReference type="PROSITE" id="PS50994"/>
    </source>
</evidence>
<dbReference type="Gene3D" id="3.30.420.10">
    <property type="entry name" value="Ribonuclease H-like superfamily/Ribonuclease H"/>
    <property type="match status" value="1"/>
</dbReference>
<keyword evidence="1" id="KW-0645">Protease</keyword>
<dbReference type="PROSITE" id="PS50158">
    <property type="entry name" value="ZF_CCHC"/>
    <property type="match status" value="1"/>
</dbReference>
<dbReference type="PANTHER" id="PTHR42648">
    <property type="entry name" value="TRANSPOSASE, PUTATIVE-RELATED"/>
    <property type="match status" value="1"/>
</dbReference>
<organism evidence="6 7">
    <name type="scientific">Panicum miliaceum</name>
    <name type="common">Proso millet</name>
    <name type="synonym">Broomcorn millet</name>
    <dbReference type="NCBI Taxonomy" id="4540"/>
    <lineage>
        <taxon>Eukaryota</taxon>
        <taxon>Viridiplantae</taxon>
        <taxon>Streptophyta</taxon>
        <taxon>Embryophyta</taxon>
        <taxon>Tracheophyta</taxon>
        <taxon>Spermatophyta</taxon>
        <taxon>Magnoliopsida</taxon>
        <taxon>Liliopsida</taxon>
        <taxon>Poales</taxon>
        <taxon>Poaceae</taxon>
        <taxon>PACMAD clade</taxon>
        <taxon>Panicoideae</taxon>
        <taxon>Panicodae</taxon>
        <taxon>Paniceae</taxon>
        <taxon>Panicinae</taxon>
        <taxon>Panicum</taxon>
        <taxon>Panicum sect. Panicum</taxon>
    </lineage>
</organism>
<dbReference type="SUPFAM" id="SSF53098">
    <property type="entry name" value="Ribonuclease H-like"/>
    <property type="match status" value="1"/>
</dbReference>
<dbReference type="InterPro" id="IPR054722">
    <property type="entry name" value="PolX-like_BBD"/>
</dbReference>
<feature type="region of interest" description="Disordered" evidence="3">
    <location>
        <begin position="511"/>
        <end position="530"/>
    </location>
</feature>
<feature type="domain" description="CCHC-type" evidence="4">
    <location>
        <begin position="65"/>
        <end position="79"/>
    </location>
</feature>
<keyword evidence="1" id="KW-0378">Hydrolase</keyword>
<evidence type="ECO:0008006" key="8">
    <source>
        <dbReference type="Google" id="ProtNLM"/>
    </source>
</evidence>
<name>A0A3L6PKH5_PANMI</name>
<dbReference type="InterPro" id="IPR039537">
    <property type="entry name" value="Retrotran_Ty1/copia-like"/>
</dbReference>
<dbReference type="Proteomes" id="UP000275267">
    <property type="component" value="Unassembled WGS sequence"/>
</dbReference>
<evidence type="ECO:0000313" key="7">
    <source>
        <dbReference type="Proteomes" id="UP000275267"/>
    </source>
</evidence>
<dbReference type="Pfam" id="PF22936">
    <property type="entry name" value="Pol_BBD"/>
    <property type="match status" value="1"/>
</dbReference>
<reference evidence="7" key="1">
    <citation type="journal article" date="2019" name="Nat. Commun.">
        <title>The genome of broomcorn millet.</title>
        <authorList>
            <person name="Zou C."/>
            <person name="Miki D."/>
            <person name="Li D."/>
            <person name="Tang Q."/>
            <person name="Xiao L."/>
            <person name="Rajput S."/>
            <person name="Deng P."/>
            <person name="Jia W."/>
            <person name="Huang R."/>
            <person name="Zhang M."/>
            <person name="Sun Y."/>
            <person name="Hu J."/>
            <person name="Fu X."/>
            <person name="Schnable P.S."/>
            <person name="Li F."/>
            <person name="Zhang H."/>
            <person name="Feng B."/>
            <person name="Zhu X."/>
            <person name="Liu R."/>
            <person name="Schnable J.C."/>
            <person name="Zhu J.-K."/>
            <person name="Zhang H."/>
        </authorList>
    </citation>
    <scope>NUCLEOTIDE SEQUENCE [LARGE SCALE GENOMIC DNA]</scope>
</reference>
<dbReference type="InterPro" id="IPR012337">
    <property type="entry name" value="RNaseH-like_sf"/>
</dbReference>
<gene>
    <name evidence="6" type="ORF">C2845_PM18G06050</name>
</gene>
<dbReference type="InterPro" id="IPR036397">
    <property type="entry name" value="RNaseH_sf"/>
</dbReference>
<dbReference type="InterPro" id="IPR001878">
    <property type="entry name" value="Znf_CCHC"/>
</dbReference>
<proteinExistence type="predicted"/>
<sequence>MPWGGCCCARRTGWRSRRRAASRRARVAARPPAAWESAAASRAAVAAAEATQIIARAPTWADDVCKNCGKKGNWAKDCRGKPKGNQAQMAQDDEPTLLLLQAGVDSTDDASPKILPAPTPSAASEGAATPAALLVDAPAAVVNLVEEKVFATLDGEEDKDPRRWVLDSGAINHMTGSQAAFSDIRIEGCGTVLFACKNGEHHALDNIYYIPRLTSHIISVGQLDECGYQVLIEDGVMRIRDEQRRLLVKVHRIPSRLYVLDINLARPVCLAAQAGEDAWRWHARFGHTNFTALRKMGRELVRRLPLLDQVDQVCEACLAIKQRRGPIPQKALHRATTQLERVYGDLCGPISPSTPSGNSYFLLVDDYSRFMWVALLPTKDGAAAAIKRIQAAAELEIGNKLRVLCTDRGGEFTASSLNDYCTELGVHRELTAPYSPQQNEVIERRNQTVVTMARSMLKAKNLPSKFGGRRSALPSTSSTGPRAKASTARPPSSSGMGERQLCTIFEPWAESSMSSELHRTRRNWMTGASP</sequence>
<dbReference type="GO" id="GO:0006508">
    <property type="term" value="P:proteolysis"/>
    <property type="evidence" value="ECO:0007669"/>
    <property type="project" value="UniProtKB-KW"/>
</dbReference>
<keyword evidence="7" id="KW-1185">Reference proteome</keyword>
<protein>
    <recommendedName>
        <fullName evidence="8">Integrase catalytic domain-containing protein</fullName>
    </recommendedName>
</protein>
<dbReference type="InterPro" id="IPR001584">
    <property type="entry name" value="Integrase_cat-core"/>
</dbReference>
<feature type="domain" description="Integrase catalytic" evidence="5">
    <location>
        <begin position="324"/>
        <end position="499"/>
    </location>
</feature>
<dbReference type="GO" id="GO:0008233">
    <property type="term" value="F:peptidase activity"/>
    <property type="evidence" value="ECO:0007669"/>
    <property type="project" value="UniProtKB-KW"/>
</dbReference>
<dbReference type="Gene3D" id="4.10.60.10">
    <property type="entry name" value="Zinc finger, CCHC-type"/>
    <property type="match status" value="1"/>
</dbReference>
<dbReference type="AlphaFoldDB" id="A0A3L6PKH5"/>
<dbReference type="OrthoDB" id="906313at2759"/>
<evidence type="ECO:0000256" key="1">
    <source>
        <dbReference type="ARBA" id="ARBA00022670"/>
    </source>
</evidence>
<dbReference type="GO" id="GO:0008270">
    <property type="term" value="F:zinc ion binding"/>
    <property type="evidence" value="ECO:0007669"/>
    <property type="project" value="UniProtKB-KW"/>
</dbReference>
<dbReference type="Pfam" id="PF00665">
    <property type="entry name" value="rve"/>
    <property type="match status" value="1"/>
</dbReference>
<dbReference type="PROSITE" id="PS50994">
    <property type="entry name" value="INTEGRASE"/>
    <property type="match status" value="1"/>
</dbReference>
<dbReference type="GO" id="GO:0015074">
    <property type="term" value="P:DNA integration"/>
    <property type="evidence" value="ECO:0007669"/>
    <property type="project" value="InterPro"/>
</dbReference>
<keyword evidence="2" id="KW-0479">Metal-binding</keyword>
<dbReference type="Pfam" id="PF13976">
    <property type="entry name" value="gag_pre-integrs"/>
    <property type="match status" value="1"/>
</dbReference>
<feature type="region of interest" description="Disordered" evidence="3">
    <location>
        <begin position="463"/>
        <end position="501"/>
    </location>
</feature>
<comment type="caution">
    <text evidence="6">The sequence shown here is derived from an EMBL/GenBank/DDBJ whole genome shotgun (WGS) entry which is preliminary data.</text>
</comment>
<dbReference type="SUPFAM" id="SSF57756">
    <property type="entry name" value="Retrovirus zinc finger-like domains"/>
    <property type="match status" value="1"/>
</dbReference>
<evidence type="ECO:0000313" key="6">
    <source>
        <dbReference type="EMBL" id="RLM58833.1"/>
    </source>
</evidence>